<name>A0A4U1B2H7_9GAMM</name>
<evidence type="ECO:0000313" key="1">
    <source>
        <dbReference type="EMBL" id="TKB43661.1"/>
    </source>
</evidence>
<accession>A0A4U1B2H7</accession>
<dbReference type="Proteomes" id="UP000307999">
    <property type="component" value="Unassembled WGS sequence"/>
</dbReference>
<comment type="caution">
    <text evidence="1">The sequence shown here is derived from an EMBL/GenBank/DDBJ whole genome shotgun (WGS) entry which is preliminary data.</text>
</comment>
<proteinExistence type="predicted"/>
<dbReference type="RefSeq" id="WP_136736972.1">
    <property type="nucleotide sequence ID" value="NZ_SWDB01000035.1"/>
</dbReference>
<organism evidence="1 2">
    <name type="scientific">Thalassotalea mangrovi</name>
    <dbReference type="NCBI Taxonomy" id="2572245"/>
    <lineage>
        <taxon>Bacteria</taxon>
        <taxon>Pseudomonadati</taxon>
        <taxon>Pseudomonadota</taxon>
        <taxon>Gammaproteobacteria</taxon>
        <taxon>Alteromonadales</taxon>
        <taxon>Colwelliaceae</taxon>
        <taxon>Thalassotalea</taxon>
    </lineage>
</organism>
<evidence type="ECO:0000313" key="2">
    <source>
        <dbReference type="Proteomes" id="UP000307999"/>
    </source>
</evidence>
<dbReference type="AlphaFoldDB" id="A0A4U1B2H7"/>
<dbReference type="EMBL" id="SWDB01000035">
    <property type="protein sequence ID" value="TKB43661.1"/>
    <property type="molecule type" value="Genomic_DNA"/>
</dbReference>
<protein>
    <submittedName>
        <fullName evidence="1">Uncharacterized protein</fullName>
    </submittedName>
</protein>
<reference evidence="1 2" key="1">
    <citation type="submission" date="2019-04" db="EMBL/GenBank/DDBJ databases">
        <title>Thalassotalea guangxiensis sp. nov., isolated from sediment of the coastal wetland.</title>
        <authorList>
            <person name="Zheng S."/>
            <person name="Zhang D."/>
        </authorList>
    </citation>
    <scope>NUCLEOTIDE SEQUENCE [LARGE SCALE GENOMIC DNA]</scope>
    <source>
        <strain evidence="1 2">ZS-4</strain>
    </source>
</reference>
<sequence>MEVNLYLKRNKQIPPLWLFLTFISLSGCAYKEVTLSHQQTQRQISCVGFYVDWHVSDQTVDYINMHCAKALIKKGYQLEDAQLQSVDFTVPEPPQGKEWDQALAAQLFEQGQLTEREYGNILGALEVTYYDEIEQAKALKRKGEIDQARYEQLVEQAETELKGS</sequence>
<keyword evidence="2" id="KW-1185">Reference proteome</keyword>
<dbReference type="OrthoDB" id="6227696at2"/>
<gene>
    <name evidence="1" type="ORF">E8M12_14415</name>
</gene>